<evidence type="ECO:0000313" key="1">
    <source>
        <dbReference type="EMBL" id="RFS44183.1"/>
    </source>
</evidence>
<gene>
    <name evidence="1" type="ORF">D0Q02_23795</name>
</gene>
<name>A0A372FTX4_9ACTN</name>
<organism evidence="1 2">
    <name type="scientific">Micromonospora craniellae</name>
    <dbReference type="NCBI Taxonomy" id="2294034"/>
    <lineage>
        <taxon>Bacteria</taxon>
        <taxon>Bacillati</taxon>
        <taxon>Actinomycetota</taxon>
        <taxon>Actinomycetes</taxon>
        <taxon>Micromonosporales</taxon>
        <taxon>Micromonosporaceae</taxon>
        <taxon>Micromonospora</taxon>
    </lineage>
</organism>
<evidence type="ECO:0000313" key="2">
    <source>
        <dbReference type="Proteomes" id="UP000262621"/>
    </source>
</evidence>
<dbReference type="Proteomes" id="UP000262621">
    <property type="component" value="Unassembled WGS sequence"/>
</dbReference>
<comment type="caution">
    <text evidence="1">The sequence shown here is derived from an EMBL/GenBank/DDBJ whole genome shotgun (WGS) entry which is preliminary data.</text>
</comment>
<reference evidence="1 2" key="1">
    <citation type="submission" date="2018-08" db="EMBL/GenBank/DDBJ databases">
        <title>Verrucosispora craniellae sp. nov., isolated from a marine sponge in the South China Sea.</title>
        <authorList>
            <person name="Li L."/>
            <person name="Lin H.W."/>
        </authorList>
    </citation>
    <scope>NUCLEOTIDE SEQUENCE [LARGE SCALE GENOMIC DNA]</scope>
    <source>
        <strain evidence="1 2">LHW63014</strain>
    </source>
</reference>
<dbReference type="OrthoDB" id="3382543at2"/>
<proteinExistence type="predicted"/>
<dbReference type="AlphaFoldDB" id="A0A372FTX4"/>
<sequence length="408" mass="44691">MSHTPDEPIAPEHATAPCLIGQLHDDGHTVTAVAISDEVDPQNVLPVLRSLLDEAVGDMRLMTDQVMTYGWISLNTPTPPGQATPTSATPPRLQLDLHEASVPPRAEWLYLLGDREPMVLVYEATVHGTWARHSRHWLPAPADTPLPTGLGIVGDLSTGHGEHQWRPATIGLAGLHTAWQVEICSTEWARGVIVARLDREVLRDVIDVTRQWHEGRMPGSGLPVLTLAAHILIVLWWNGSGHEQTQQISPGFQIRADEITPRILPNLDVHYVIGQHVLPWTLPTEERPGYRPDELRNGVPPIREWATEAGVHAAYPPLRGYPLPLIAAALADLADGGPAALASYDHPYQVCLIAAGYAVVVTPTAWEGRSHVTLPRPLGGIWTDDPLVPVFSPWQVATRCGILRSRNH</sequence>
<dbReference type="EMBL" id="QVFU01000035">
    <property type="protein sequence ID" value="RFS44183.1"/>
    <property type="molecule type" value="Genomic_DNA"/>
</dbReference>
<dbReference type="RefSeq" id="WP_117230236.1">
    <property type="nucleotide sequence ID" value="NZ_CP061725.1"/>
</dbReference>
<keyword evidence="2" id="KW-1185">Reference proteome</keyword>
<accession>A0A372FTX4</accession>
<protein>
    <submittedName>
        <fullName evidence="1">Uncharacterized protein</fullName>
    </submittedName>
</protein>